<feature type="transmembrane region" description="Helical" evidence="6">
    <location>
        <begin position="244"/>
        <end position="266"/>
    </location>
</feature>
<dbReference type="PANTHER" id="PTHR30266:SF2">
    <property type="entry name" value="LARGE-CONDUCTANCE MECHANOSENSITIVE CHANNEL"/>
    <property type="match status" value="1"/>
</dbReference>
<dbReference type="Gene3D" id="1.10.1200.120">
    <property type="entry name" value="Large-conductance mechanosensitive channel, MscL, domain 1"/>
    <property type="match status" value="1"/>
</dbReference>
<feature type="region of interest" description="Disordered" evidence="5">
    <location>
        <begin position="1"/>
        <end position="28"/>
    </location>
</feature>
<keyword evidence="8" id="KW-1185">Reference proteome</keyword>
<name>A0AAD5SR10_9FUNG</name>
<dbReference type="PANTHER" id="PTHR30266">
    <property type="entry name" value="MECHANOSENSITIVE CHANNEL MSCL"/>
    <property type="match status" value="1"/>
</dbReference>
<dbReference type="Proteomes" id="UP001211907">
    <property type="component" value="Unassembled WGS sequence"/>
</dbReference>
<dbReference type="AlphaFoldDB" id="A0AAD5SR10"/>
<comment type="subcellular location">
    <subcellularLocation>
        <location evidence="1">Membrane</location>
        <topology evidence="1">Multi-pass membrane protein</topology>
    </subcellularLocation>
</comment>
<dbReference type="GO" id="GO:0008381">
    <property type="term" value="F:mechanosensitive monoatomic ion channel activity"/>
    <property type="evidence" value="ECO:0007669"/>
    <property type="project" value="TreeGrafter"/>
</dbReference>
<evidence type="ECO:0008006" key="9">
    <source>
        <dbReference type="Google" id="ProtNLM"/>
    </source>
</evidence>
<dbReference type="SUPFAM" id="SSF81330">
    <property type="entry name" value="Gated mechanosensitive channel"/>
    <property type="match status" value="1"/>
</dbReference>
<evidence type="ECO:0000256" key="1">
    <source>
        <dbReference type="ARBA" id="ARBA00004141"/>
    </source>
</evidence>
<feature type="region of interest" description="Disordered" evidence="5">
    <location>
        <begin position="91"/>
        <end position="134"/>
    </location>
</feature>
<feature type="compositionally biased region" description="Polar residues" evidence="5">
    <location>
        <begin position="101"/>
        <end position="115"/>
    </location>
</feature>
<dbReference type="InterPro" id="IPR036019">
    <property type="entry name" value="MscL_channel"/>
</dbReference>
<sequence length="462" mass="51257">MQSNFNRDTEIKRQVDNSQHQQVTVDENEDEEMYKNFEQKAQTQQIGILATSQETIIEINGEKRVERSGSLETNNNNQSLSEHRKSTWGNFNWWKPRRKQSGASQSRKSKSTASAGDQEMAHKRLTRKTKQVVKTGMKHTRKSIKSIIKEFLSFLGDGRITDYAIGMVIGTAFTAVINSVVADLVAPFIGLALGRQLESFYVILKGPDASICLKNATLCVFHTTDDAHAVGAVTWNIGNFIQTVLNFFMIAFCLFFLIRTLTSFVVSTKHGLKNLKSLSASKSLGSLNALFHGKKKEWTPRQSFPATVAEEDEHLRQSTVATAHGAGLRISAADRMRRSISESKIITEAEKTRTSVVGPAETRVQINIQPSSPVLTSGCHDIAAASIVGAHPRVISDFFGMQSEEELMECPFCCCYIPSRAQRCAHCTAVLVADNQDKKDKEKKVKITVKSPFNVHAATGKK</sequence>
<feature type="compositionally biased region" description="Polar residues" evidence="5">
    <location>
        <begin position="16"/>
        <end position="25"/>
    </location>
</feature>
<comment type="caution">
    <text evidence="7">The sequence shown here is derived from an EMBL/GenBank/DDBJ whole genome shotgun (WGS) entry which is preliminary data.</text>
</comment>
<evidence type="ECO:0000256" key="2">
    <source>
        <dbReference type="ARBA" id="ARBA00022692"/>
    </source>
</evidence>
<reference evidence="7" key="1">
    <citation type="submission" date="2020-05" db="EMBL/GenBank/DDBJ databases">
        <title>Phylogenomic resolution of chytrid fungi.</title>
        <authorList>
            <person name="Stajich J.E."/>
            <person name="Amses K."/>
            <person name="Simmons R."/>
            <person name="Seto K."/>
            <person name="Myers J."/>
            <person name="Bonds A."/>
            <person name="Quandt C.A."/>
            <person name="Barry K."/>
            <person name="Liu P."/>
            <person name="Grigoriev I."/>
            <person name="Longcore J.E."/>
            <person name="James T.Y."/>
        </authorList>
    </citation>
    <scope>NUCLEOTIDE SEQUENCE</scope>
    <source>
        <strain evidence="7">JEL0513</strain>
    </source>
</reference>
<evidence type="ECO:0000313" key="8">
    <source>
        <dbReference type="Proteomes" id="UP001211907"/>
    </source>
</evidence>
<feature type="compositionally biased region" description="Basic residues" evidence="5">
    <location>
        <begin position="123"/>
        <end position="134"/>
    </location>
</feature>
<organism evidence="7 8">
    <name type="scientific">Physocladia obscura</name>
    <dbReference type="NCBI Taxonomy" id="109957"/>
    <lineage>
        <taxon>Eukaryota</taxon>
        <taxon>Fungi</taxon>
        <taxon>Fungi incertae sedis</taxon>
        <taxon>Chytridiomycota</taxon>
        <taxon>Chytridiomycota incertae sedis</taxon>
        <taxon>Chytridiomycetes</taxon>
        <taxon>Chytridiales</taxon>
        <taxon>Chytriomycetaceae</taxon>
        <taxon>Physocladia</taxon>
    </lineage>
</organism>
<keyword evidence="4 6" id="KW-0472">Membrane</keyword>
<evidence type="ECO:0000313" key="7">
    <source>
        <dbReference type="EMBL" id="KAJ3094823.1"/>
    </source>
</evidence>
<gene>
    <name evidence="7" type="ORF">HK100_006009</name>
</gene>
<protein>
    <recommendedName>
        <fullName evidence="9">Large-conductance mechanosensitive channel</fullName>
    </recommendedName>
</protein>
<dbReference type="EMBL" id="JADGJH010002790">
    <property type="protein sequence ID" value="KAJ3094823.1"/>
    <property type="molecule type" value="Genomic_DNA"/>
</dbReference>
<dbReference type="GO" id="GO:0016020">
    <property type="term" value="C:membrane"/>
    <property type="evidence" value="ECO:0007669"/>
    <property type="project" value="UniProtKB-SubCell"/>
</dbReference>
<keyword evidence="3 6" id="KW-1133">Transmembrane helix</keyword>
<accession>A0AAD5SR10</accession>
<keyword evidence="2 6" id="KW-0812">Transmembrane</keyword>
<dbReference type="InterPro" id="IPR037673">
    <property type="entry name" value="MSC/AndL"/>
</dbReference>
<evidence type="ECO:0000256" key="3">
    <source>
        <dbReference type="ARBA" id="ARBA00022989"/>
    </source>
</evidence>
<evidence type="ECO:0000256" key="4">
    <source>
        <dbReference type="ARBA" id="ARBA00023136"/>
    </source>
</evidence>
<dbReference type="Pfam" id="PF01741">
    <property type="entry name" value="MscL"/>
    <property type="match status" value="1"/>
</dbReference>
<evidence type="ECO:0000256" key="6">
    <source>
        <dbReference type="SAM" id="Phobius"/>
    </source>
</evidence>
<proteinExistence type="predicted"/>
<evidence type="ECO:0000256" key="5">
    <source>
        <dbReference type="SAM" id="MobiDB-lite"/>
    </source>
</evidence>